<evidence type="ECO:0000256" key="1">
    <source>
        <dbReference type="SAM" id="MobiDB-lite"/>
    </source>
</evidence>
<keyword evidence="2" id="KW-0812">Transmembrane</keyword>
<dbReference type="AlphaFoldDB" id="A0A512BTV6"/>
<evidence type="ECO:0000313" key="4">
    <source>
        <dbReference type="Proteomes" id="UP000321085"/>
    </source>
</evidence>
<name>A0A512BTV6_9HYPH</name>
<proteinExistence type="predicted"/>
<comment type="caution">
    <text evidence="3">The sequence shown here is derived from an EMBL/GenBank/DDBJ whole genome shotgun (WGS) entry which is preliminary data.</text>
</comment>
<protein>
    <submittedName>
        <fullName evidence="3">Uncharacterized protein</fullName>
    </submittedName>
</protein>
<feature type="region of interest" description="Disordered" evidence="1">
    <location>
        <begin position="32"/>
        <end position="53"/>
    </location>
</feature>
<dbReference type="Proteomes" id="UP000321085">
    <property type="component" value="Unassembled WGS sequence"/>
</dbReference>
<feature type="transmembrane region" description="Helical" evidence="2">
    <location>
        <begin position="77"/>
        <end position="99"/>
    </location>
</feature>
<accession>A0A512BTV6</accession>
<keyword evidence="2" id="KW-0472">Membrane</keyword>
<gene>
    <name evidence="3" type="ORF">MAE02_31150</name>
</gene>
<dbReference type="OrthoDB" id="8020601at2"/>
<dbReference type="RefSeq" id="WP_114187553.1">
    <property type="nucleotide sequence ID" value="NZ_BJYU01000041.1"/>
</dbReference>
<keyword evidence="4" id="KW-1185">Reference proteome</keyword>
<sequence length="100" mass="11206">MTCFLNVAQAMDPQAFYDHSFRTDNARAMRMRPDGRSSFSIMPASPRPARNSSFIFGRSDSRIRPLLNQEERDRLHCWAMIVAVASSAAGTTLLLTAALR</sequence>
<organism evidence="3 4">
    <name type="scientific">Microvirga aerophila</name>
    <dbReference type="NCBI Taxonomy" id="670291"/>
    <lineage>
        <taxon>Bacteria</taxon>
        <taxon>Pseudomonadati</taxon>
        <taxon>Pseudomonadota</taxon>
        <taxon>Alphaproteobacteria</taxon>
        <taxon>Hyphomicrobiales</taxon>
        <taxon>Methylobacteriaceae</taxon>
        <taxon>Microvirga</taxon>
    </lineage>
</organism>
<evidence type="ECO:0000313" key="3">
    <source>
        <dbReference type="EMBL" id="GEO15419.1"/>
    </source>
</evidence>
<reference evidence="3 4" key="1">
    <citation type="submission" date="2019-07" db="EMBL/GenBank/DDBJ databases">
        <title>Whole genome shotgun sequence of Microvirga aerophila NBRC 106136.</title>
        <authorList>
            <person name="Hosoyama A."/>
            <person name="Uohara A."/>
            <person name="Ohji S."/>
            <person name="Ichikawa N."/>
        </authorList>
    </citation>
    <scope>NUCLEOTIDE SEQUENCE [LARGE SCALE GENOMIC DNA]</scope>
    <source>
        <strain evidence="3 4">NBRC 106136</strain>
    </source>
</reference>
<evidence type="ECO:0000256" key="2">
    <source>
        <dbReference type="SAM" id="Phobius"/>
    </source>
</evidence>
<keyword evidence="2" id="KW-1133">Transmembrane helix</keyword>
<dbReference type="EMBL" id="BJYU01000041">
    <property type="protein sequence ID" value="GEO15419.1"/>
    <property type="molecule type" value="Genomic_DNA"/>
</dbReference>